<gene>
    <name evidence="2" type="ORF">DQK91_01360</name>
</gene>
<comment type="caution">
    <text evidence="2">The sequence shown here is derived from an EMBL/GenBank/DDBJ whole genome shotgun (WGS) entry which is preliminary data.</text>
</comment>
<sequence>MRQWKLLPILAAMVLMFAAPGMAQQCGTREDCARMLESLVNGTVNLNGKSATQAMSVNGCEFVRTYSQWAEGCTGDKFEFEETDRGSFATMSSAFVQQYGDHAASLLFGPGAVQKYRLCEECRVRERSMTDAGIVLPAVNPMDAQRVANAVSRLAVLCGARNVNKPDPVTNSETRLVPVPK</sequence>
<evidence type="ECO:0008006" key="4">
    <source>
        <dbReference type="Google" id="ProtNLM"/>
    </source>
</evidence>
<reference evidence="2 3" key="1">
    <citation type="submission" date="2018-06" db="EMBL/GenBank/DDBJ databases">
        <title>Complete genome of Desulfovibrio marinus P48SEP.</title>
        <authorList>
            <person name="Crispim J.S."/>
            <person name="Vidigal P.M.P."/>
            <person name="Silva L.C.F."/>
            <person name="Araujo L.C."/>
            <person name="Laguardia C.N."/>
            <person name="Dias R.S."/>
            <person name="Sousa M.P."/>
            <person name="Paula S.O."/>
            <person name="Silva C."/>
        </authorList>
    </citation>
    <scope>NUCLEOTIDE SEQUENCE [LARGE SCALE GENOMIC DNA]</scope>
    <source>
        <strain evidence="2 3">P48SEP</strain>
    </source>
</reference>
<proteinExistence type="predicted"/>
<dbReference type="AlphaFoldDB" id="A0A6P1ZMN9"/>
<evidence type="ECO:0000313" key="2">
    <source>
        <dbReference type="EMBL" id="TVM36599.1"/>
    </source>
</evidence>
<dbReference type="OrthoDB" id="9843543at2"/>
<protein>
    <recommendedName>
        <fullName evidence="4">Rap1a immunity protein domain-containing protein</fullName>
    </recommendedName>
</protein>
<evidence type="ECO:0000313" key="3">
    <source>
        <dbReference type="Proteomes" id="UP000434052"/>
    </source>
</evidence>
<keyword evidence="1" id="KW-0732">Signal</keyword>
<feature type="signal peptide" evidence="1">
    <location>
        <begin position="1"/>
        <end position="23"/>
    </location>
</feature>
<dbReference type="RefSeq" id="WP_144233634.1">
    <property type="nucleotide sequence ID" value="NZ_QMIF01000001.1"/>
</dbReference>
<name>A0A6P1ZMN9_9BACT</name>
<dbReference type="EMBL" id="QMIF01000001">
    <property type="protein sequence ID" value="TVM36599.1"/>
    <property type="molecule type" value="Genomic_DNA"/>
</dbReference>
<feature type="chain" id="PRO_5026661955" description="Rap1a immunity protein domain-containing protein" evidence="1">
    <location>
        <begin position="24"/>
        <end position="181"/>
    </location>
</feature>
<accession>A0A6P1ZMN9</accession>
<evidence type="ECO:0000256" key="1">
    <source>
        <dbReference type="SAM" id="SignalP"/>
    </source>
</evidence>
<organism evidence="2 3">
    <name type="scientific">Oceanidesulfovibrio marinus</name>
    <dbReference type="NCBI Taxonomy" id="370038"/>
    <lineage>
        <taxon>Bacteria</taxon>
        <taxon>Pseudomonadati</taxon>
        <taxon>Thermodesulfobacteriota</taxon>
        <taxon>Desulfovibrionia</taxon>
        <taxon>Desulfovibrionales</taxon>
        <taxon>Desulfovibrionaceae</taxon>
        <taxon>Oceanidesulfovibrio</taxon>
    </lineage>
</organism>
<dbReference type="Proteomes" id="UP000434052">
    <property type="component" value="Unassembled WGS sequence"/>
</dbReference>